<accession>B3RZD0</accession>
<keyword evidence="4" id="KW-1185">Reference proteome</keyword>
<feature type="compositionally biased region" description="Polar residues" evidence="1">
    <location>
        <begin position="259"/>
        <end position="272"/>
    </location>
</feature>
<keyword evidence="2" id="KW-0812">Transmembrane</keyword>
<protein>
    <submittedName>
        <fullName evidence="3">Uncharacterized protein</fullName>
    </submittedName>
</protein>
<feature type="compositionally biased region" description="Low complexity" evidence="1">
    <location>
        <begin position="234"/>
        <end position="258"/>
    </location>
</feature>
<dbReference type="KEGG" id="tad:TRIADDRAFT_57407"/>
<dbReference type="Proteomes" id="UP000009022">
    <property type="component" value="Unassembled WGS sequence"/>
</dbReference>
<keyword evidence="2" id="KW-0472">Membrane</keyword>
<dbReference type="STRING" id="10228.B3RZD0"/>
<gene>
    <name evidence="3" type="ORF">TRIADDRAFT_57407</name>
</gene>
<dbReference type="RefSeq" id="XP_002113705.1">
    <property type="nucleotide sequence ID" value="XM_002113669.1"/>
</dbReference>
<evidence type="ECO:0000256" key="1">
    <source>
        <dbReference type="SAM" id="MobiDB-lite"/>
    </source>
</evidence>
<feature type="transmembrane region" description="Helical" evidence="2">
    <location>
        <begin position="31"/>
        <end position="50"/>
    </location>
</feature>
<dbReference type="EMBL" id="DS985246">
    <property type="protein sequence ID" value="EDV24179.1"/>
    <property type="molecule type" value="Genomic_DNA"/>
</dbReference>
<evidence type="ECO:0000313" key="3">
    <source>
        <dbReference type="EMBL" id="EDV24179.1"/>
    </source>
</evidence>
<evidence type="ECO:0000313" key="4">
    <source>
        <dbReference type="Proteomes" id="UP000009022"/>
    </source>
</evidence>
<feature type="transmembrane region" description="Helical" evidence="2">
    <location>
        <begin position="62"/>
        <end position="84"/>
    </location>
</feature>
<feature type="transmembrane region" description="Helical" evidence="2">
    <location>
        <begin position="96"/>
        <end position="120"/>
    </location>
</feature>
<dbReference type="CTD" id="6754562"/>
<feature type="region of interest" description="Disordered" evidence="1">
    <location>
        <begin position="234"/>
        <end position="272"/>
    </location>
</feature>
<name>B3RZD0_TRIAD</name>
<dbReference type="PhylomeDB" id="B3RZD0"/>
<dbReference type="GeneID" id="6754562"/>
<dbReference type="InParanoid" id="B3RZD0"/>
<proteinExistence type="predicted"/>
<organism evidence="3 4">
    <name type="scientific">Trichoplax adhaerens</name>
    <name type="common">Trichoplax reptans</name>
    <dbReference type="NCBI Taxonomy" id="10228"/>
    <lineage>
        <taxon>Eukaryota</taxon>
        <taxon>Metazoa</taxon>
        <taxon>Placozoa</taxon>
        <taxon>Uniplacotomia</taxon>
        <taxon>Trichoplacea</taxon>
        <taxon>Trichoplacidae</taxon>
        <taxon>Trichoplax</taxon>
    </lineage>
</organism>
<dbReference type="AlphaFoldDB" id="B3RZD0"/>
<evidence type="ECO:0000256" key="2">
    <source>
        <dbReference type="SAM" id="Phobius"/>
    </source>
</evidence>
<feature type="region of interest" description="Disordered" evidence="1">
    <location>
        <begin position="194"/>
        <end position="219"/>
    </location>
</feature>
<reference evidence="3 4" key="1">
    <citation type="journal article" date="2008" name="Nature">
        <title>The Trichoplax genome and the nature of placozoans.</title>
        <authorList>
            <person name="Srivastava M."/>
            <person name="Begovic E."/>
            <person name="Chapman J."/>
            <person name="Putnam N.H."/>
            <person name="Hellsten U."/>
            <person name="Kawashima T."/>
            <person name="Kuo A."/>
            <person name="Mitros T."/>
            <person name="Salamov A."/>
            <person name="Carpenter M.L."/>
            <person name="Signorovitch A.Y."/>
            <person name="Moreno M.A."/>
            <person name="Kamm K."/>
            <person name="Grimwood J."/>
            <person name="Schmutz J."/>
            <person name="Shapiro H."/>
            <person name="Grigoriev I.V."/>
            <person name="Buss L.W."/>
            <person name="Schierwater B."/>
            <person name="Dellaporta S.L."/>
            <person name="Rokhsar D.S."/>
        </authorList>
    </citation>
    <scope>NUCLEOTIDE SEQUENCE [LARGE SCALE GENOMIC DNA]</scope>
    <source>
        <strain evidence="3 4">Grell-BS-1999</strain>
    </source>
</reference>
<dbReference type="HOGENOM" id="CLU_1024255_0_0_1"/>
<keyword evidence="2" id="KW-1133">Transmembrane helix</keyword>
<feature type="transmembrane region" description="Helical" evidence="2">
    <location>
        <begin position="132"/>
        <end position="159"/>
    </location>
</feature>
<sequence>MATFVTTQPSGIPAPRSVAQMALAIKITRQCISFLTFGIIIIIAGGLAFIPQVGQYLLGIRTYYHCFWAGFLIIVSCSIGIATYNNGVYRRKIGPAHVAFSVIGSLAAIGGIVISCINISNLVRVISSGHPVIIGSLVTNIVVTIFYSSYLGVAIFHFVAFARASRLDTTGTANQMLSMKQSVAVPQQSAYAPQPQAQPQVQQAQPQVQQAQPYTQQAQPYAQQAQPYIQQAQPYTQQAQPYTQQAQPYTQQYSQQPQTLPTYDQTSYPAHR</sequence>